<feature type="signal peptide" evidence="1">
    <location>
        <begin position="1"/>
        <end position="20"/>
    </location>
</feature>
<reference evidence="3" key="1">
    <citation type="journal article" date="2014" name="Int. J. Syst. Evol. Microbiol.">
        <title>Complete genome of a new Firmicutes species belonging to the dominant human colonic microbiota ('Ruminococcus bicirculans') reveals two chromosomes and a selective capacity to utilize plant glucans.</title>
        <authorList>
            <consortium name="NISC Comparative Sequencing Program"/>
            <person name="Wegmann U."/>
            <person name="Louis P."/>
            <person name="Goesmann A."/>
            <person name="Henrissat B."/>
            <person name="Duncan S.H."/>
            <person name="Flint H.J."/>
        </authorList>
    </citation>
    <scope>NUCLEOTIDE SEQUENCE</scope>
    <source>
        <strain evidence="3">CECT 9128</strain>
    </source>
</reference>
<gene>
    <name evidence="2" type="ORF">ACFOS1_10825</name>
    <name evidence="3" type="ORF">ACFOS1_16140</name>
</gene>
<reference evidence="4" key="2">
    <citation type="journal article" date="2019" name="Int. J. Syst. Evol. Microbiol.">
        <title>The Global Catalogue of Microorganisms (GCM) 10K type strain sequencing project: providing services to taxonomists for standard genome sequencing and annotation.</title>
        <authorList>
            <consortium name="The Broad Institute Genomics Platform"/>
            <consortium name="The Broad Institute Genome Sequencing Center for Infectious Disease"/>
            <person name="Wu L."/>
            <person name="Ma J."/>
        </authorList>
    </citation>
    <scope>NUCLEOTIDE SEQUENCE [LARGE SCALE GENOMIC DNA]</scope>
    <source>
        <strain evidence="4">CECT 9128</strain>
    </source>
</reference>
<organism evidence="3 4">
    <name type="scientific">Zunongwangia endophytica</name>
    <dbReference type="NCBI Taxonomy" id="1808945"/>
    <lineage>
        <taxon>Bacteria</taxon>
        <taxon>Pseudomonadati</taxon>
        <taxon>Bacteroidota</taxon>
        <taxon>Flavobacteriia</taxon>
        <taxon>Flavobacteriales</taxon>
        <taxon>Flavobacteriaceae</taxon>
        <taxon>Zunongwangia</taxon>
    </lineage>
</organism>
<evidence type="ECO:0000256" key="1">
    <source>
        <dbReference type="SAM" id="SignalP"/>
    </source>
</evidence>
<reference evidence="3" key="3">
    <citation type="submission" date="2024-09" db="EMBL/GenBank/DDBJ databases">
        <authorList>
            <person name="Sun Q."/>
            <person name="Mori K."/>
        </authorList>
    </citation>
    <scope>NUCLEOTIDE SEQUENCE</scope>
    <source>
        <strain evidence="3">CECT 9128</strain>
    </source>
</reference>
<dbReference type="EMBL" id="JBHSAS010000011">
    <property type="protein sequence ID" value="MFC4028953.1"/>
    <property type="molecule type" value="Genomic_DNA"/>
</dbReference>
<name>A0ABV8HA39_9FLAO</name>
<evidence type="ECO:0000313" key="4">
    <source>
        <dbReference type="Proteomes" id="UP001595793"/>
    </source>
</evidence>
<protein>
    <recommendedName>
        <fullName evidence="5">Secreted protein</fullName>
    </recommendedName>
</protein>
<evidence type="ECO:0000313" key="2">
    <source>
        <dbReference type="EMBL" id="MFC4027898.1"/>
    </source>
</evidence>
<dbReference type="Proteomes" id="UP001595793">
    <property type="component" value="Unassembled WGS sequence"/>
</dbReference>
<dbReference type="EMBL" id="JBHSAS010000006">
    <property type="protein sequence ID" value="MFC4027898.1"/>
    <property type="molecule type" value="Genomic_DNA"/>
</dbReference>
<evidence type="ECO:0008006" key="5">
    <source>
        <dbReference type="Google" id="ProtNLM"/>
    </source>
</evidence>
<accession>A0ABV8HA39</accession>
<dbReference type="RefSeq" id="WP_290231650.1">
    <property type="nucleotide sequence ID" value="NZ_JAUFPZ010000002.1"/>
</dbReference>
<evidence type="ECO:0000313" key="3">
    <source>
        <dbReference type="EMBL" id="MFC4028953.1"/>
    </source>
</evidence>
<comment type="caution">
    <text evidence="3">The sequence shown here is derived from an EMBL/GenBank/DDBJ whole genome shotgun (WGS) entry which is preliminary data.</text>
</comment>
<keyword evidence="1" id="KW-0732">Signal</keyword>
<keyword evidence="4" id="KW-1185">Reference proteome</keyword>
<sequence>MKNISLTLLFLILATNLSQAQVEIPRTTNTGGTLKSTSTGSNNIFMPRIEEETENIFMKKEQPKVNMRIEDNGLLTEGDRVAEEWKKDKEAKAEYRNDQYLGDVKTEGKFIELYCRDHQYVDGDRVKITVNGEVIYKNFLLTGGFKPILVTLQSGFNTIEFEALNQGTSGPNTAQLKVFGEDGKQLVGQEWNLLTGAKASLMVIKQ</sequence>
<proteinExistence type="predicted"/>
<feature type="chain" id="PRO_5045033222" description="Secreted protein" evidence="1">
    <location>
        <begin position="21"/>
        <end position="206"/>
    </location>
</feature>